<dbReference type="Pfam" id="PF02469">
    <property type="entry name" value="Fasciclin"/>
    <property type="match status" value="4"/>
</dbReference>
<name>A0A6M2DXV7_XENCH</name>
<evidence type="ECO:0000256" key="1">
    <source>
        <dbReference type="SAM" id="MobiDB-lite"/>
    </source>
</evidence>
<feature type="region of interest" description="Disordered" evidence="1">
    <location>
        <begin position="377"/>
        <end position="396"/>
    </location>
</feature>
<feature type="chain" id="PRO_5026768446" evidence="2">
    <location>
        <begin position="19"/>
        <end position="893"/>
    </location>
</feature>
<protein>
    <submittedName>
        <fullName evidence="4">Putative transforming growth factor-beta-induced protein ig-h3</fullName>
    </submittedName>
</protein>
<keyword evidence="2" id="KW-0732">Signal</keyword>
<organism evidence="4">
    <name type="scientific">Xenopsylla cheopis</name>
    <name type="common">Oriental rat flea</name>
    <name type="synonym">Pulex cheopis</name>
    <dbReference type="NCBI Taxonomy" id="163159"/>
    <lineage>
        <taxon>Eukaryota</taxon>
        <taxon>Metazoa</taxon>
        <taxon>Ecdysozoa</taxon>
        <taxon>Arthropoda</taxon>
        <taxon>Hexapoda</taxon>
        <taxon>Insecta</taxon>
        <taxon>Pterygota</taxon>
        <taxon>Neoptera</taxon>
        <taxon>Endopterygota</taxon>
        <taxon>Siphonaptera</taxon>
        <taxon>Pulicidae</taxon>
        <taxon>Xenopsyllinae</taxon>
        <taxon>Xenopsylla</taxon>
    </lineage>
</organism>
<dbReference type="PANTHER" id="PTHR10900">
    <property type="entry name" value="PERIOSTIN-RELATED"/>
    <property type="match status" value="1"/>
</dbReference>
<dbReference type="PANTHER" id="PTHR10900:SF77">
    <property type="entry name" value="FI19380P1"/>
    <property type="match status" value="1"/>
</dbReference>
<dbReference type="AlphaFoldDB" id="A0A6M2DXV7"/>
<dbReference type="InterPro" id="IPR000782">
    <property type="entry name" value="FAS1_domain"/>
</dbReference>
<feature type="domain" description="FAS1" evidence="3">
    <location>
        <begin position="256"/>
        <end position="428"/>
    </location>
</feature>
<dbReference type="InterPro" id="IPR036378">
    <property type="entry name" value="FAS1_dom_sf"/>
</dbReference>
<feature type="domain" description="FAS1" evidence="3">
    <location>
        <begin position="592"/>
        <end position="734"/>
    </location>
</feature>
<dbReference type="SUPFAM" id="SSF82153">
    <property type="entry name" value="FAS1 domain"/>
    <property type="match status" value="4"/>
</dbReference>
<dbReference type="PROSITE" id="PS50213">
    <property type="entry name" value="FAS1"/>
    <property type="match status" value="4"/>
</dbReference>
<evidence type="ECO:0000313" key="4">
    <source>
        <dbReference type="EMBL" id="NOV51196.1"/>
    </source>
</evidence>
<accession>A0A6M2DXV7</accession>
<feature type="domain" description="FAS1" evidence="3">
    <location>
        <begin position="738"/>
        <end position="875"/>
    </location>
</feature>
<reference evidence="4" key="1">
    <citation type="submission" date="2020-03" db="EMBL/GenBank/DDBJ databases">
        <title>Transcriptomic Profiling of the Digestive Tract of the Rat Flea, Xenopsylla cheopis, Following Blood Feeding and Infection with Yersinia pestis.</title>
        <authorList>
            <person name="Bland D.M."/>
            <person name="Martens C.A."/>
            <person name="Virtaneva K."/>
            <person name="Kanakabandi K."/>
            <person name="Long D."/>
            <person name="Rosenke R."/>
            <person name="Saturday G.A."/>
            <person name="Hoyt F.H."/>
            <person name="Bruno D.P."/>
            <person name="Ribeiro J.M.C."/>
            <person name="Hinnebusch J."/>
        </authorList>
    </citation>
    <scope>NUCLEOTIDE SEQUENCE</scope>
</reference>
<dbReference type="SMART" id="SM00554">
    <property type="entry name" value="FAS1"/>
    <property type="match status" value="4"/>
</dbReference>
<feature type="signal peptide" evidence="2">
    <location>
        <begin position="1"/>
        <end position="18"/>
    </location>
</feature>
<evidence type="ECO:0000256" key="2">
    <source>
        <dbReference type="SAM" id="SignalP"/>
    </source>
</evidence>
<sequence length="893" mass="100812">MWRLLGAILVVAVVNSDAQLEDQFINWRRDVGVNRGSWPGVRQDIYPHNFHHVPKKAPKEVESATERDREPLEPHSNWAGRRNSDTTDIEQIETVPEVPDTDEEDTPDIPVDTMVPTLLGGFSFNQGPKFFPSHDSDFENPFNFFSGFLAPRRKWWQGPNACAERKEIIDEEKDSSEENEETARQMHHGSGIIVFSGDASFESCSETNNMYTCTKRKHSNGKTSAYTITYKCCHGYRRNPSAALKGKEAFCEKVDMKPIMEIVENDLGAGEFASLVREANLEDQVDQENITLFVPSDEAMRDYEKMAQNNQVDFDVRLLPEPNAQRKKRQADNVPPKALVLGHMVENLYDLNELTNEQILESDNNNNTIRINIYPRPYSASDEDEDTSDESQASPLAQRVVTANCAPITKGNLLTTKEGLVHGLDGILMPASENIFQLLEQHGEFTIFAMALRKTGLHDALMTDVDEKGEPSAFTVFAPTDRAFEHLDTNIRMKIVNGDSCTLNILKNHILRHTLCSAAVPKSGQVVSTHNMAKDIVTLKSSNMELEGNSVSRKKDSIRIIRVNDDAAIERADIVATNGVIHIVDKVMVPESARSIESQLEHQNFTRFLELIEFAGMRDYFGGLNNSTVFAVPNSALESNDFKSTLEELLQDKEKAAEFLRYHIVTKMMPSCDMKDEEDLPTASASGEKLRINLYSTLPMFRHTYNRATANCARILRHDLKSCDATLHEVDRPLLPPNQTIWEFIESDPQYSTLTKLASDTELETLFKDTNNSITLLAPSNEVFQSLSEEDLNTLLDDKEAATEVLKMHVIPEVLCCTGIGHNVWPFLESVRSLTRPLNINRDPNTDEVYIGTTTVTQCDIVNNNGVVHSVDKVMLPQRPKLRMPFFRQFMFY</sequence>
<dbReference type="GO" id="GO:0050839">
    <property type="term" value="F:cell adhesion molecule binding"/>
    <property type="evidence" value="ECO:0007669"/>
    <property type="project" value="TreeGrafter"/>
</dbReference>
<dbReference type="GO" id="GO:0030198">
    <property type="term" value="P:extracellular matrix organization"/>
    <property type="evidence" value="ECO:0007669"/>
    <property type="project" value="TreeGrafter"/>
</dbReference>
<feature type="compositionally biased region" description="Basic and acidic residues" evidence="1">
    <location>
        <begin position="57"/>
        <end position="73"/>
    </location>
</feature>
<feature type="region of interest" description="Disordered" evidence="1">
    <location>
        <begin position="56"/>
        <end position="108"/>
    </location>
</feature>
<proteinExistence type="predicted"/>
<dbReference type="GO" id="GO:0005615">
    <property type="term" value="C:extracellular space"/>
    <property type="evidence" value="ECO:0007669"/>
    <property type="project" value="TreeGrafter"/>
</dbReference>
<dbReference type="Gene3D" id="2.30.180.10">
    <property type="entry name" value="FAS1 domain"/>
    <property type="match status" value="4"/>
</dbReference>
<dbReference type="GO" id="GO:0007155">
    <property type="term" value="P:cell adhesion"/>
    <property type="evidence" value="ECO:0007669"/>
    <property type="project" value="TreeGrafter"/>
</dbReference>
<feature type="domain" description="FAS1" evidence="3">
    <location>
        <begin position="432"/>
        <end position="588"/>
    </location>
</feature>
<dbReference type="GO" id="GO:0031012">
    <property type="term" value="C:extracellular matrix"/>
    <property type="evidence" value="ECO:0007669"/>
    <property type="project" value="TreeGrafter"/>
</dbReference>
<evidence type="ECO:0000259" key="3">
    <source>
        <dbReference type="PROSITE" id="PS50213"/>
    </source>
</evidence>
<dbReference type="InterPro" id="IPR050904">
    <property type="entry name" value="Adhesion/Biosynth-related"/>
</dbReference>
<dbReference type="EMBL" id="GIIL01007470">
    <property type="protein sequence ID" value="NOV51196.1"/>
    <property type="molecule type" value="Transcribed_RNA"/>
</dbReference>